<dbReference type="SFLD" id="SFLDG01082">
    <property type="entry name" value="B12-binding_domain_containing"/>
    <property type="match status" value="1"/>
</dbReference>
<comment type="cofactor">
    <cofactor evidence="1">
        <name>[4Fe-4S] cluster</name>
        <dbReference type="ChEBI" id="CHEBI:49883"/>
    </cofactor>
</comment>
<evidence type="ECO:0000313" key="8">
    <source>
        <dbReference type="Proteomes" id="UP000005089"/>
    </source>
</evidence>
<evidence type="ECO:0000256" key="4">
    <source>
        <dbReference type="ARBA" id="ARBA00023004"/>
    </source>
</evidence>
<proteinExistence type="predicted"/>
<dbReference type="OrthoDB" id="9801424at2"/>
<dbReference type="SFLD" id="SFLDS00029">
    <property type="entry name" value="Radical_SAM"/>
    <property type="match status" value="1"/>
</dbReference>
<keyword evidence="2" id="KW-0949">S-adenosyl-L-methionine</keyword>
<dbReference type="EMBL" id="GG658170">
    <property type="protein sequence ID" value="EEO30457.1"/>
    <property type="molecule type" value="Genomic_DNA"/>
</dbReference>
<feature type="domain" description="Radical SAM core" evidence="6">
    <location>
        <begin position="14"/>
        <end position="246"/>
    </location>
</feature>
<dbReference type="PANTHER" id="PTHR43409">
    <property type="entry name" value="ANAEROBIC MAGNESIUM-PROTOPORPHYRIN IX MONOMETHYL ESTER CYCLASE-RELATED"/>
    <property type="match status" value="1"/>
</dbReference>
<dbReference type="RefSeq" id="WP_005881625.1">
    <property type="nucleotide sequence ID" value="NZ_CP019430.1"/>
</dbReference>
<dbReference type="Proteomes" id="UP000005089">
    <property type="component" value="Unassembled WGS sequence"/>
</dbReference>
<evidence type="ECO:0000313" key="7">
    <source>
        <dbReference type="EMBL" id="EEO30457.1"/>
    </source>
</evidence>
<dbReference type="Pfam" id="PF04055">
    <property type="entry name" value="Radical_SAM"/>
    <property type="match status" value="1"/>
</dbReference>
<dbReference type="PROSITE" id="PS51918">
    <property type="entry name" value="RADICAL_SAM"/>
    <property type="match status" value="1"/>
</dbReference>
<name>C3XB81_OXAFO</name>
<dbReference type="SUPFAM" id="SSF102114">
    <property type="entry name" value="Radical SAM enzymes"/>
    <property type="match status" value="1"/>
</dbReference>
<keyword evidence="3" id="KW-0479">Metal-binding</keyword>
<evidence type="ECO:0000256" key="5">
    <source>
        <dbReference type="ARBA" id="ARBA00023014"/>
    </source>
</evidence>
<accession>C3XB81</accession>
<dbReference type="InterPro" id="IPR013785">
    <property type="entry name" value="Aldolase_TIM"/>
</dbReference>
<keyword evidence="4" id="KW-0408">Iron</keyword>
<dbReference type="InterPro" id="IPR007197">
    <property type="entry name" value="rSAM"/>
</dbReference>
<reference evidence="7 8" key="1">
    <citation type="submission" date="2009-02" db="EMBL/GenBank/DDBJ databases">
        <title>The Genome Sequence of Oxalobacter formigenes OXCC13.</title>
        <authorList>
            <consortium name="The Broad Institute Genome Sequencing Platform"/>
            <person name="Ward D."/>
            <person name="Young S.K."/>
            <person name="Kodira C.D."/>
            <person name="Zeng Q."/>
            <person name="Koehrsen M."/>
            <person name="Alvarado L."/>
            <person name="Berlin A."/>
            <person name="Borenstein D."/>
            <person name="Chen Z."/>
            <person name="Engels R."/>
            <person name="Freedman E."/>
            <person name="Gellesch M."/>
            <person name="Goldberg J."/>
            <person name="Griggs A."/>
            <person name="Gujja S."/>
            <person name="Heiman D."/>
            <person name="Hepburn T."/>
            <person name="Howarth C."/>
            <person name="Jen D."/>
            <person name="Larson L."/>
            <person name="Lewis B."/>
            <person name="Mehta T."/>
            <person name="Park D."/>
            <person name="Pearson M."/>
            <person name="Roberts A."/>
            <person name="Saif S."/>
            <person name="Shea T."/>
            <person name="Shenoy N."/>
            <person name="Sisk P."/>
            <person name="Stolte C."/>
            <person name="Sykes S."/>
            <person name="Walk T."/>
            <person name="White J."/>
            <person name="Yandava C."/>
            <person name="Allison M.J."/>
            <person name="Lander E."/>
            <person name="Nusbaum C."/>
            <person name="Galagan J."/>
            <person name="Birren B."/>
        </authorList>
    </citation>
    <scope>NUCLEOTIDE SEQUENCE [LARGE SCALE GENOMIC DNA]</scope>
    <source>
        <strain evidence="7 8">OXCC13</strain>
    </source>
</reference>
<dbReference type="GO" id="GO:0046872">
    <property type="term" value="F:metal ion binding"/>
    <property type="evidence" value="ECO:0007669"/>
    <property type="project" value="UniProtKB-KW"/>
</dbReference>
<sequence length="298" mass="33808">MPYAPVSYVDPVFRPPSEANSLILQVTNGCSWNKCTYCDMYTQPQKRFSVKPEEDVIKEIEWFSRNYSGIQRVFLADGDVISLSPRRLLNILNAIREYLPNVTRVASYCSPRNVSNKSDADLKALYDAGLKLVYVGAESGDDFVLKSINKGDTHDSVVDSLNRLADAGIKRSVMIINGAGGTRFSEQHALNSALLANKTQPEFLATLVLNLPHGEDRYQKGYEGQFIRMSQYERFKEVRQFIDALELKSTIFRSDHASNQLVLRGVLNKDKEKLLKQIDTAIEKPQEAHLRAEWIRPF</sequence>
<dbReference type="SMART" id="SM00729">
    <property type="entry name" value="Elp3"/>
    <property type="match status" value="1"/>
</dbReference>
<protein>
    <submittedName>
        <fullName evidence="7">Radical SAM domain protein</fullName>
    </submittedName>
</protein>
<dbReference type="Gene3D" id="3.20.20.70">
    <property type="entry name" value="Aldolase class I"/>
    <property type="match status" value="1"/>
</dbReference>
<dbReference type="HOGENOM" id="CLU_044464_1_0_4"/>
<dbReference type="eggNOG" id="COG1032">
    <property type="taxonomic scope" value="Bacteria"/>
</dbReference>
<evidence type="ECO:0000256" key="2">
    <source>
        <dbReference type="ARBA" id="ARBA00022691"/>
    </source>
</evidence>
<dbReference type="STRING" id="847.BRW83_0616"/>
<dbReference type="GeneID" id="77134523"/>
<dbReference type="PANTHER" id="PTHR43409:SF4">
    <property type="entry name" value="RADICAL SAM SUPERFAMILY PROTEIN"/>
    <property type="match status" value="1"/>
</dbReference>
<dbReference type="GO" id="GO:0003824">
    <property type="term" value="F:catalytic activity"/>
    <property type="evidence" value="ECO:0007669"/>
    <property type="project" value="InterPro"/>
</dbReference>
<gene>
    <name evidence="7" type="ORF">OFBG_01485</name>
</gene>
<dbReference type="InterPro" id="IPR051198">
    <property type="entry name" value="BchE-like"/>
</dbReference>
<evidence type="ECO:0000256" key="1">
    <source>
        <dbReference type="ARBA" id="ARBA00001966"/>
    </source>
</evidence>
<dbReference type="SFLD" id="SFLDG01095">
    <property type="entry name" value="Uncharacterised_Radical_SAM_Su"/>
    <property type="match status" value="1"/>
</dbReference>
<dbReference type="InterPro" id="IPR006638">
    <property type="entry name" value="Elp3/MiaA/NifB-like_rSAM"/>
</dbReference>
<evidence type="ECO:0000259" key="6">
    <source>
        <dbReference type="PROSITE" id="PS51918"/>
    </source>
</evidence>
<evidence type="ECO:0000256" key="3">
    <source>
        <dbReference type="ARBA" id="ARBA00022723"/>
    </source>
</evidence>
<keyword evidence="5" id="KW-0411">Iron-sulfur</keyword>
<dbReference type="CDD" id="cd01335">
    <property type="entry name" value="Radical_SAM"/>
    <property type="match status" value="1"/>
</dbReference>
<organism evidence="7 8">
    <name type="scientific">Oxalobacter formigenes OXCC13</name>
    <dbReference type="NCBI Taxonomy" id="556269"/>
    <lineage>
        <taxon>Bacteria</taxon>
        <taxon>Pseudomonadati</taxon>
        <taxon>Pseudomonadota</taxon>
        <taxon>Betaproteobacteria</taxon>
        <taxon>Burkholderiales</taxon>
        <taxon>Oxalobacteraceae</taxon>
        <taxon>Oxalobacter</taxon>
    </lineage>
</organism>
<keyword evidence="8" id="KW-1185">Reference proteome</keyword>
<dbReference type="InterPro" id="IPR058240">
    <property type="entry name" value="rSAM_sf"/>
</dbReference>
<dbReference type="AlphaFoldDB" id="C3XB81"/>
<dbReference type="GO" id="GO:0051536">
    <property type="term" value="F:iron-sulfur cluster binding"/>
    <property type="evidence" value="ECO:0007669"/>
    <property type="project" value="UniProtKB-KW"/>
</dbReference>